<feature type="compositionally biased region" description="Acidic residues" evidence="1">
    <location>
        <begin position="408"/>
        <end position="440"/>
    </location>
</feature>
<reference evidence="2" key="1">
    <citation type="journal article" date="2020" name="Stud. Mycol.">
        <title>101 Dothideomycetes genomes: a test case for predicting lifestyles and emergence of pathogens.</title>
        <authorList>
            <person name="Haridas S."/>
            <person name="Albert R."/>
            <person name="Binder M."/>
            <person name="Bloem J."/>
            <person name="Labutti K."/>
            <person name="Salamov A."/>
            <person name="Andreopoulos B."/>
            <person name="Baker S."/>
            <person name="Barry K."/>
            <person name="Bills G."/>
            <person name="Bluhm B."/>
            <person name="Cannon C."/>
            <person name="Castanera R."/>
            <person name="Culley D."/>
            <person name="Daum C."/>
            <person name="Ezra D."/>
            <person name="Gonzalez J."/>
            <person name="Henrissat B."/>
            <person name="Kuo A."/>
            <person name="Liang C."/>
            <person name="Lipzen A."/>
            <person name="Lutzoni F."/>
            <person name="Magnuson J."/>
            <person name="Mondo S."/>
            <person name="Nolan M."/>
            <person name="Ohm R."/>
            <person name="Pangilinan J."/>
            <person name="Park H.-J."/>
            <person name="Ramirez L."/>
            <person name="Alfaro M."/>
            <person name="Sun H."/>
            <person name="Tritt A."/>
            <person name="Yoshinaga Y."/>
            <person name="Zwiers L.-H."/>
            <person name="Turgeon B."/>
            <person name="Goodwin S."/>
            <person name="Spatafora J."/>
            <person name="Crous P."/>
            <person name="Grigoriev I."/>
        </authorList>
    </citation>
    <scope>NUCLEOTIDE SEQUENCE</scope>
    <source>
        <strain evidence="2">CBS 122368</strain>
    </source>
</reference>
<dbReference type="RefSeq" id="XP_033683935.1">
    <property type="nucleotide sequence ID" value="XM_033834910.1"/>
</dbReference>
<accession>A0A6A6IET0</accession>
<feature type="region of interest" description="Disordered" evidence="1">
    <location>
        <begin position="155"/>
        <end position="177"/>
    </location>
</feature>
<keyword evidence="3" id="KW-1185">Reference proteome</keyword>
<feature type="region of interest" description="Disordered" evidence="1">
    <location>
        <begin position="49"/>
        <end position="118"/>
    </location>
</feature>
<evidence type="ECO:0000313" key="3">
    <source>
        <dbReference type="Proteomes" id="UP000800094"/>
    </source>
</evidence>
<protein>
    <submittedName>
        <fullName evidence="2">Uncharacterized protein</fullName>
    </submittedName>
</protein>
<organism evidence="2 3">
    <name type="scientific">Trematosphaeria pertusa</name>
    <dbReference type="NCBI Taxonomy" id="390896"/>
    <lineage>
        <taxon>Eukaryota</taxon>
        <taxon>Fungi</taxon>
        <taxon>Dikarya</taxon>
        <taxon>Ascomycota</taxon>
        <taxon>Pezizomycotina</taxon>
        <taxon>Dothideomycetes</taxon>
        <taxon>Pleosporomycetidae</taxon>
        <taxon>Pleosporales</taxon>
        <taxon>Massarineae</taxon>
        <taxon>Trematosphaeriaceae</taxon>
        <taxon>Trematosphaeria</taxon>
    </lineage>
</organism>
<feature type="compositionally biased region" description="Basic and acidic residues" evidence="1">
    <location>
        <begin position="306"/>
        <end position="316"/>
    </location>
</feature>
<evidence type="ECO:0000256" key="1">
    <source>
        <dbReference type="SAM" id="MobiDB-lite"/>
    </source>
</evidence>
<feature type="compositionally biased region" description="Basic and acidic residues" evidence="1">
    <location>
        <begin position="484"/>
        <end position="502"/>
    </location>
</feature>
<gene>
    <name evidence="2" type="ORF">BU26DRAFT_594654</name>
</gene>
<feature type="region of interest" description="Disordered" evidence="1">
    <location>
        <begin position="263"/>
        <end position="367"/>
    </location>
</feature>
<evidence type="ECO:0000313" key="2">
    <source>
        <dbReference type="EMBL" id="KAF2248931.1"/>
    </source>
</evidence>
<feature type="compositionally biased region" description="Polar residues" evidence="1">
    <location>
        <begin position="267"/>
        <end position="285"/>
    </location>
</feature>
<feature type="compositionally biased region" description="Polar residues" evidence="1">
    <location>
        <begin position="352"/>
        <end position="364"/>
    </location>
</feature>
<feature type="region of interest" description="Disordered" evidence="1">
    <location>
        <begin position="479"/>
        <end position="502"/>
    </location>
</feature>
<dbReference type="GeneID" id="54588240"/>
<feature type="compositionally biased region" description="Polar residues" evidence="1">
    <location>
        <begin position="65"/>
        <end position="75"/>
    </location>
</feature>
<feature type="compositionally biased region" description="Polar residues" evidence="1">
    <location>
        <begin position="84"/>
        <end position="93"/>
    </location>
</feature>
<feature type="region of interest" description="Disordered" evidence="1">
    <location>
        <begin position="403"/>
        <end position="442"/>
    </location>
</feature>
<dbReference type="AlphaFoldDB" id="A0A6A6IET0"/>
<name>A0A6A6IET0_9PLEO</name>
<dbReference type="EMBL" id="ML987195">
    <property type="protein sequence ID" value="KAF2248931.1"/>
    <property type="molecule type" value="Genomic_DNA"/>
</dbReference>
<sequence>MRPSAFEIGQTGQPRLLSVTSTPALTQSIDSNNNNKLASPETLAAMAGVPKKSGDVHTNKADPSLQATEAESSTAHLGKEGLNGTVNGMSNLVSEAGGREVESSPRQPFESNRVHELQNVTNGRSINSKKIAPTSDVTPFASQTGAVVKTLQNVNNGAASTGPHPSPPDNSQPLASAAPNGRIRLTLKIPATALTQQAGGATQASDRVLTMDSNYCASTLINKYGVKRMGPFLTANGVDLAQFDGKKAKGAAMATEVLRVQAEHRSQQALGQEGTKSGPSTNLVQPKSHDAPDQPSQIPNGSRKRAREETDSDFKDATSAPKKVKTGKANSAMRIEQSKSQGTDNPVMLPSPAQTVPTSATPSISRRVITLRRTSPLLSPSPNDPRCVSKTRKLLLMIRTQAEHDVAAENEESDDDSDDESGDDSDDDVCMSDSDEEDAGEGNKTTLSLLTNVHGQPVLSCDAQFLIHRIVQLSNSMRACGSEPADRDNREKQEELRKEHTQARQELKYELEEKVNWDDELDAEQQARSLVCQVFPY</sequence>
<dbReference type="Proteomes" id="UP000800094">
    <property type="component" value="Unassembled WGS sequence"/>
</dbReference>
<proteinExistence type="predicted"/>